<feature type="compositionally biased region" description="Basic and acidic residues" evidence="1">
    <location>
        <begin position="25"/>
        <end position="41"/>
    </location>
</feature>
<feature type="compositionally biased region" description="Acidic residues" evidence="1">
    <location>
        <begin position="676"/>
        <end position="685"/>
    </location>
</feature>
<feature type="region of interest" description="Disordered" evidence="1">
    <location>
        <begin position="347"/>
        <end position="369"/>
    </location>
</feature>
<dbReference type="EMBL" id="JALLAZ020001235">
    <property type="protein sequence ID" value="KAL3778184.1"/>
    <property type="molecule type" value="Genomic_DNA"/>
</dbReference>
<dbReference type="Gene3D" id="1.25.40.20">
    <property type="entry name" value="Ankyrin repeat-containing domain"/>
    <property type="match status" value="1"/>
</dbReference>
<dbReference type="SUPFAM" id="SSF48403">
    <property type="entry name" value="Ankyrin repeat"/>
    <property type="match status" value="1"/>
</dbReference>
<reference evidence="2 3" key="1">
    <citation type="submission" date="2024-10" db="EMBL/GenBank/DDBJ databases">
        <title>Updated reference genomes for cyclostephanoid diatoms.</title>
        <authorList>
            <person name="Roberts W.R."/>
            <person name="Alverson A.J."/>
        </authorList>
    </citation>
    <scope>NUCLEOTIDE SEQUENCE [LARGE SCALE GENOMIC DNA]</scope>
    <source>
        <strain evidence="2 3">AJA276-08</strain>
    </source>
</reference>
<feature type="compositionally biased region" description="Acidic residues" evidence="1">
    <location>
        <begin position="723"/>
        <end position="732"/>
    </location>
</feature>
<protein>
    <recommendedName>
        <fullName evidence="4">Nuclear factor of kappa light polypeptide gene enhancer in B-cells inhibitor-like 1</fullName>
    </recommendedName>
</protein>
<dbReference type="Proteomes" id="UP001530315">
    <property type="component" value="Unassembled WGS sequence"/>
</dbReference>
<feature type="compositionally biased region" description="Acidic residues" evidence="1">
    <location>
        <begin position="278"/>
        <end position="287"/>
    </location>
</feature>
<sequence>MTSTSDDDDDDDYDDENVPLNGVAAREDGDRRRVTGGHDDVEREEEEEEEEEGGGADDDDDEGAGCPTRGRRFGLLGRYGGYRALGRVSLHDPWDYDAEETDRANDDDDDDDDGDCDLLADDDDDDDVDRGGFVSFWRRKDRGDVSGGGRPNNLGRSNQDFDNPDVVVDDDDCDEDRVETTMRPIPLLYRKYRGSGGLGRDATIDPRAKNNNFGLWFQRELGIANFHFAEVAEREASSSRGRRRGGRGRDNRGNNGPWNLWKRQETTIEVEGFAEVEDFESDEDEGGDANSLISSSSSNEFPLSGMMACRVPRDDVDAREHKNNIFGGRGRRGGGIMALPIIRPFLRGSRRGSTDNSDTGQGDEEDDSVDYDADGLCSRRDRAAVIQSISQGIVGTTDESLLVDANYFGSQHNNAAMIQLHNIIRREDWSLATTLLETKPELAQTWHHVSRLYGGRYDGEALPIHAAVALCPPPSFVEMLATLYPGGLLEKDKAFGRVPLHVACRCLASSGVIRVLCERDPKCVEERDDLKRVPLHYLLKNTLSLNDDDDNDALIDECTAYSIQEEEDDEDGMIAMKILIKTNPNCVRAADHRGWLPLHVACGSSSRKGMLRVITLLLRIWPESVLMKTDRGSDALDCVDFAGKHHPTKDRVIALLQEARCKVNGSDAGDIISSVQDEDRDESEQDYSSGESIPGPTALPSEKQIDESRDESYNITSSYQKPDDDDDELIGM</sequence>
<keyword evidence="3" id="KW-1185">Reference proteome</keyword>
<feature type="region of interest" description="Disordered" evidence="1">
    <location>
        <begin position="89"/>
        <end position="124"/>
    </location>
</feature>
<feature type="compositionally biased region" description="Acidic residues" evidence="1">
    <location>
        <begin position="1"/>
        <end position="17"/>
    </location>
</feature>
<feature type="compositionally biased region" description="Basic and acidic residues" evidence="1">
    <location>
        <begin position="703"/>
        <end position="712"/>
    </location>
</feature>
<evidence type="ECO:0000313" key="2">
    <source>
        <dbReference type="EMBL" id="KAL3778184.1"/>
    </source>
</evidence>
<feature type="region of interest" description="Disordered" evidence="1">
    <location>
        <begin position="144"/>
        <end position="174"/>
    </location>
</feature>
<accession>A0ABD3NRZ4</accession>
<feature type="compositionally biased region" description="Acidic residues" evidence="1">
    <location>
        <begin position="42"/>
        <end position="63"/>
    </location>
</feature>
<comment type="caution">
    <text evidence="2">The sequence shown here is derived from an EMBL/GenBank/DDBJ whole genome shotgun (WGS) entry which is preliminary data.</text>
</comment>
<feature type="region of interest" description="Disordered" evidence="1">
    <location>
        <begin position="667"/>
        <end position="732"/>
    </location>
</feature>
<evidence type="ECO:0000256" key="1">
    <source>
        <dbReference type="SAM" id="MobiDB-lite"/>
    </source>
</evidence>
<feature type="compositionally biased region" description="Acidic residues" evidence="1">
    <location>
        <begin position="95"/>
        <end position="124"/>
    </location>
</feature>
<dbReference type="InterPro" id="IPR036770">
    <property type="entry name" value="Ankyrin_rpt-contain_sf"/>
</dbReference>
<gene>
    <name evidence="2" type="ORF">ACHAW5_004031</name>
</gene>
<feature type="region of interest" description="Disordered" evidence="1">
    <location>
        <begin position="278"/>
        <end position="299"/>
    </location>
</feature>
<proteinExistence type="predicted"/>
<organism evidence="2 3">
    <name type="scientific">Stephanodiscus triporus</name>
    <dbReference type="NCBI Taxonomy" id="2934178"/>
    <lineage>
        <taxon>Eukaryota</taxon>
        <taxon>Sar</taxon>
        <taxon>Stramenopiles</taxon>
        <taxon>Ochrophyta</taxon>
        <taxon>Bacillariophyta</taxon>
        <taxon>Coscinodiscophyceae</taxon>
        <taxon>Thalassiosirophycidae</taxon>
        <taxon>Stephanodiscales</taxon>
        <taxon>Stephanodiscaceae</taxon>
        <taxon>Stephanodiscus</taxon>
    </lineage>
</organism>
<dbReference type="AlphaFoldDB" id="A0ABD3NRZ4"/>
<feature type="region of interest" description="Disordered" evidence="1">
    <location>
        <begin position="1"/>
        <end position="75"/>
    </location>
</feature>
<evidence type="ECO:0008006" key="4">
    <source>
        <dbReference type="Google" id="ProtNLM"/>
    </source>
</evidence>
<feature type="region of interest" description="Disordered" evidence="1">
    <location>
        <begin position="234"/>
        <end position="259"/>
    </location>
</feature>
<dbReference type="PANTHER" id="PTHR35711:SF1">
    <property type="entry name" value="ECTODERMAL, ISOFORM F"/>
    <property type="match status" value="1"/>
</dbReference>
<evidence type="ECO:0000313" key="3">
    <source>
        <dbReference type="Proteomes" id="UP001530315"/>
    </source>
</evidence>
<dbReference type="PANTHER" id="PTHR35711">
    <property type="entry name" value="EXPRESSED PROTEIN"/>
    <property type="match status" value="1"/>
</dbReference>
<name>A0ABD3NRZ4_9STRA</name>